<gene>
    <name evidence="3" type="ORF">DMP10_03075</name>
</gene>
<evidence type="ECO:0000313" key="4">
    <source>
        <dbReference type="Proteomes" id="UP000278327"/>
    </source>
</evidence>
<dbReference type="Pfam" id="PF04909">
    <property type="entry name" value="Amidohydro_2"/>
    <property type="match status" value="1"/>
</dbReference>
<keyword evidence="3" id="KW-0378">Hydrolase</keyword>
<dbReference type="SUPFAM" id="SSF51556">
    <property type="entry name" value="Metallo-dependent hydrolases"/>
    <property type="match status" value="1"/>
</dbReference>
<accession>A0A3N0AWX7</accession>
<dbReference type="InterPro" id="IPR032466">
    <property type="entry name" value="Metal_Hydrolase"/>
</dbReference>
<dbReference type="GO" id="GO:0005737">
    <property type="term" value="C:cytoplasm"/>
    <property type="evidence" value="ECO:0007669"/>
    <property type="project" value="TreeGrafter"/>
</dbReference>
<dbReference type="CDD" id="cd01292">
    <property type="entry name" value="metallo-dependent_hydrolases"/>
    <property type="match status" value="1"/>
</dbReference>
<dbReference type="GO" id="GO:0016787">
    <property type="term" value="F:hydrolase activity"/>
    <property type="evidence" value="ECO:0007669"/>
    <property type="project" value="UniProtKB-KW"/>
</dbReference>
<evidence type="ECO:0000256" key="1">
    <source>
        <dbReference type="ARBA" id="ARBA00023239"/>
    </source>
</evidence>
<dbReference type="InterPro" id="IPR032465">
    <property type="entry name" value="ACMSD"/>
</dbReference>
<dbReference type="Gene3D" id="3.20.20.140">
    <property type="entry name" value="Metal-dependent hydrolases"/>
    <property type="match status" value="1"/>
</dbReference>
<comment type="caution">
    <text evidence="3">The sequence shown here is derived from an EMBL/GenBank/DDBJ whole genome shotgun (WGS) entry which is preliminary data.</text>
</comment>
<dbReference type="RefSeq" id="WP_117283684.1">
    <property type="nucleotide sequence ID" value="NZ_JAMTCE010000011.1"/>
</dbReference>
<dbReference type="Proteomes" id="UP000278327">
    <property type="component" value="Unassembled WGS sequence"/>
</dbReference>
<dbReference type="GO" id="GO:0019748">
    <property type="term" value="P:secondary metabolic process"/>
    <property type="evidence" value="ECO:0007669"/>
    <property type="project" value="TreeGrafter"/>
</dbReference>
<dbReference type="PANTHER" id="PTHR21240">
    <property type="entry name" value="2-AMINO-3-CARBOXYLMUCONATE-6-SEMIALDEHYDE DECARBOXYLASE"/>
    <property type="match status" value="1"/>
</dbReference>
<name>A0A3N0AWX7_9ACTN</name>
<dbReference type="InterPro" id="IPR006680">
    <property type="entry name" value="Amidohydro-rel"/>
</dbReference>
<dbReference type="PANTHER" id="PTHR21240:SF28">
    <property type="entry name" value="ISO-OROTATE DECARBOXYLASE (EUROFUNG)"/>
    <property type="match status" value="1"/>
</dbReference>
<proteinExistence type="predicted"/>
<evidence type="ECO:0000259" key="2">
    <source>
        <dbReference type="Pfam" id="PF04909"/>
    </source>
</evidence>
<keyword evidence="1" id="KW-0456">Lyase</keyword>
<sequence length="265" mass="29931">MPVIDAHSHIYPDKIACKASSAVGDFYGVDMNAKNASAASMLAACEGSPITHHLVHSVATTPGQVPIINDFIAEQCREHENFIGFATMHQDFEDMEGEIDRAIGLGLKGVKIHPDTQKVNMDDPRLMHLYEVIEGRLPIVIHTGDYRYDFSHPRRLKRILHTFPNLVVDAAHFGGWSVFDYALEYLEDENCYVDTSSALEFLGPRRTVELARAYGIERVMFGSDFPMWSPVNEYNMISAMPFTEDEFEAITWNNAQRFIAGEMPR</sequence>
<reference evidence="3 4" key="1">
    <citation type="journal article" date="2019" name="Microbiol. Resour. Announc.">
        <title>Draft Genome Sequences of Type Strains of Gordonibacter faecihominis, Paraeggerthella hongkongensis, Parvibacter caecicola,Slackia equolifaciens, Slackia faecicanis, and Slackia isoflavoniconvertens.</title>
        <authorList>
            <person name="Danylec N."/>
            <person name="Stoll D.A."/>
            <person name="Dotsch A."/>
            <person name="Huch M."/>
        </authorList>
    </citation>
    <scope>NUCLEOTIDE SEQUENCE [LARGE SCALE GENOMIC DNA]</scope>
    <source>
        <strain evidence="3 4">DSM 18785</strain>
    </source>
</reference>
<evidence type="ECO:0000313" key="3">
    <source>
        <dbReference type="EMBL" id="RNL39383.1"/>
    </source>
</evidence>
<protein>
    <submittedName>
        <fullName evidence="3">Amidohydrolase</fullName>
    </submittedName>
</protein>
<organism evidence="3 4">
    <name type="scientific">Adlercreutzia equolifaciens subsp. celatus DSM 18785</name>
    <dbReference type="NCBI Taxonomy" id="1121021"/>
    <lineage>
        <taxon>Bacteria</taxon>
        <taxon>Bacillati</taxon>
        <taxon>Actinomycetota</taxon>
        <taxon>Coriobacteriia</taxon>
        <taxon>Eggerthellales</taxon>
        <taxon>Eggerthellaceae</taxon>
        <taxon>Adlercreutzia</taxon>
    </lineage>
</organism>
<dbReference type="GO" id="GO:0016831">
    <property type="term" value="F:carboxy-lyase activity"/>
    <property type="evidence" value="ECO:0007669"/>
    <property type="project" value="InterPro"/>
</dbReference>
<dbReference type="AlphaFoldDB" id="A0A3N0AWX7"/>
<keyword evidence="4" id="KW-1185">Reference proteome</keyword>
<feature type="domain" description="Amidohydrolase-related" evidence="2">
    <location>
        <begin position="4"/>
        <end position="258"/>
    </location>
</feature>
<dbReference type="EMBL" id="QICA01000003">
    <property type="protein sequence ID" value="RNL39383.1"/>
    <property type="molecule type" value="Genomic_DNA"/>
</dbReference>